<feature type="domain" description="CRAL-TRIO" evidence="1">
    <location>
        <begin position="46"/>
        <end position="221"/>
    </location>
</feature>
<dbReference type="CDD" id="cd00170">
    <property type="entry name" value="SEC14"/>
    <property type="match status" value="1"/>
</dbReference>
<comment type="caution">
    <text evidence="2">The sequence shown here is derived from an EMBL/GenBank/DDBJ whole genome shotgun (WGS) entry which is preliminary data.</text>
</comment>
<proteinExistence type="predicted"/>
<evidence type="ECO:0000259" key="1">
    <source>
        <dbReference type="PROSITE" id="PS50191"/>
    </source>
</evidence>
<dbReference type="PROSITE" id="PS50191">
    <property type="entry name" value="CRAL_TRIO"/>
    <property type="match status" value="1"/>
</dbReference>
<dbReference type="PANTHER" id="PTHR45657:SF1">
    <property type="entry name" value="CRAL-TRIO DOMAIN-CONTAINING PROTEIN YKL091C-RELATED"/>
    <property type="match status" value="1"/>
</dbReference>
<gene>
    <name evidence="2" type="ORF">BC938DRAFT_471828</name>
</gene>
<dbReference type="InterPro" id="IPR001251">
    <property type="entry name" value="CRAL-TRIO_dom"/>
</dbReference>
<evidence type="ECO:0000313" key="2">
    <source>
        <dbReference type="EMBL" id="RUS33414.1"/>
    </source>
</evidence>
<name>A0A433QUF1_9FUNG</name>
<dbReference type="Pfam" id="PF00650">
    <property type="entry name" value="CRAL_TRIO"/>
    <property type="match status" value="1"/>
</dbReference>
<dbReference type="Proteomes" id="UP000274822">
    <property type="component" value="Unassembled WGS sequence"/>
</dbReference>
<sequence>MEWRMANKIDEVPIAGDGILPCIYPVRGFTSMPDSNLETVPGISEYVLRIAKYMGGSCLHKVDREGCPLYIERLGYHDAKKLATFTTIEEVVNYHIACNEFLHRKIMGECTERVGHIIHKETVIFDCTNMGWNQFHMPALQFIRAIADIDQKYYPETMNKLYLVNAPSAFVMVWKIVKGWLDPGVIEKIHILGKDYPKVLLEQIPAENLPDFLGGTCTCSHIAGGCVPSHMAKTLPVAPEITVANPNVSGVYTDELVEKSRKAAEAKKAEAAAQGTAPFA</sequence>
<dbReference type="AlphaFoldDB" id="A0A433QUF1"/>
<dbReference type="InterPro" id="IPR051026">
    <property type="entry name" value="PI/PC_transfer"/>
</dbReference>
<dbReference type="EMBL" id="RBNJ01001239">
    <property type="protein sequence ID" value="RUS33414.1"/>
    <property type="molecule type" value="Genomic_DNA"/>
</dbReference>
<dbReference type="SMART" id="SM00516">
    <property type="entry name" value="SEC14"/>
    <property type="match status" value="1"/>
</dbReference>
<reference evidence="2 3" key="1">
    <citation type="journal article" date="2018" name="New Phytol.">
        <title>Phylogenomics of Endogonaceae and evolution of mycorrhizas within Mucoromycota.</title>
        <authorList>
            <person name="Chang Y."/>
            <person name="Desiro A."/>
            <person name="Na H."/>
            <person name="Sandor L."/>
            <person name="Lipzen A."/>
            <person name="Clum A."/>
            <person name="Barry K."/>
            <person name="Grigoriev I.V."/>
            <person name="Martin F.M."/>
            <person name="Stajich J.E."/>
            <person name="Smith M.E."/>
            <person name="Bonito G."/>
            <person name="Spatafora J.W."/>
        </authorList>
    </citation>
    <scope>NUCLEOTIDE SEQUENCE [LARGE SCALE GENOMIC DNA]</scope>
    <source>
        <strain evidence="2 3">AD002</strain>
    </source>
</reference>
<dbReference type="InterPro" id="IPR036865">
    <property type="entry name" value="CRAL-TRIO_dom_sf"/>
</dbReference>
<dbReference type="PANTHER" id="PTHR45657">
    <property type="entry name" value="CRAL-TRIO DOMAIN-CONTAINING PROTEIN YKL091C-RELATED"/>
    <property type="match status" value="1"/>
</dbReference>
<organism evidence="2 3">
    <name type="scientific">Jimgerdemannia flammicorona</name>
    <dbReference type="NCBI Taxonomy" id="994334"/>
    <lineage>
        <taxon>Eukaryota</taxon>
        <taxon>Fungi</taxon>
        <taxon>Fungi incertae sedis</taxon>
        <taxon>Mucoromycota</taxon>
        <taxon>Mucoromycotina</taxon>
        <taxon>Endogonomycetes</taxon>
        <taxon>Endogonales</taxon>
        <taxon>Endogonaceae</taxon>
        <taxon>Jimgerdemannia</taxon>
    </lineage>
</organism>
<dbReference type="SUPFAM" id="SSF52087">
    <property type="entry name" value="CRAL/TRIO domain"/>
    <property type="match status" value="1"/>
</dbReference>
<keyword evidence="3" id="KW-1185">Reference proteome</keyword>
<accession>A0A433QUF1</accession>
<protein>
    <submittedName>
        <fullName evidence="2">CRAL-TRIO domain-containing protein</fullName>
    </submittedName>
</protein>
<evidence type="ECO:0000313" key="3">
    <source>
        <dbReference type="Proteomes" id="UP000274822"/>
    </source>
</evidence>
<dbReference type="Gene3D" id="3.40.525.10">
    <property type="entry name" value="CRAL-TRIO lipid binding domain"/>
    <property type="match status" value="1"/>
</dbReference>